<comment type="caution">
    <text evidence="10">The sequence shown here is derived from an EMBL/GenBank/DDBJ whole genome shotgun (WGS) entry which is preliminary data.</text>
</comment>
<dbReference type="RefSeq" id="WP_228849815.1">
    <property type="nucleotide sequence ID" value="NZ_JADCKQ010000014.1"/>
</dbReference>
<feature type="transmembrane region" description="Helical" evidence="9">
    <location>
        <begin position="24"/>
        <end position="45"/>
    </location>
</feature>
<keyword evidence="4 9" id="KW-0812">Transmembrane</keyword>
<evidence type="ECO:0000256" key="9">
    <source>
        <dbReference type="SAM" id="Phobius"/>
    </source>
</evidence>
<evidence type="ECO:0000256" key="2">
    <source>
        <dbReference type="ARBA" id="ARBA00022448"/>
    </source>
</evidence>
<keyword evidence="6" id="KW-0406">Ion transport</keyword>
<reference evidence="10" key="1">
    <citation type="submission" date="2020-10" db="EMBL/GenBank/DDBJ databases">
        <title>Paenihalocynthiibacter styelae gen. nov., sp. nov., isolated from stalked sea squirt Styela clava.</title>
        <authorList>
            <person name="Kim Y.-O."/>
            <person name="Yoon J.-H."/>
        </authorList>
    </citation>
    <scope>NUCLEOTIDE SEQUENCE</scope>
    <source>
        <strain evidence="10">MYP1-1</strain>
    </source>
</reference>
<evidence type="ECO:0000256" key="5">
    <source>
        <dbReference type="ARBA" id="ARBA00022989"/>
    </source>
</evidence>
<dbReference type="EMBL" id="JADCKQ010000014">
    <property type="protein sequence ID" value="MBI1495092.1"/>
    <property type="molecule type" value="Genomic_DNA"/>
</dbReference>
<keyword evidence="5 9" id="KW-1133">Transmembrane helix</keyword>
<keyword evidence="3" id="KW-1003">Cell membrane</keyword>
<evidence type="ECO:0000313" key="11">
    <source>
        <dbReference type="Proteomes" id="UP000640583"/>
    </source>
</evidence>
<dbReference type="GO" id="GO:0005254">
    <property type="term" value="F:chloride channel activity"/>
    <property type="evidence" value="ECO:0007669"/>
    <property type="project" value="InterPro"/>
</dbReference>
<keyword evidence="11" id="KW-1185">Reference proteome</keyword>
<dbReference type="InterPro" id="IPR044669">
    <property type="entry name" value="YneE/VCCN1/2-like"/>
</dbReference>
<dbReference type="PANTHER" id="PTHR33281:SF19">
    <property type="entry name" value="VOLTAGE-DEPENDENT ANION CHANNEL-FORMING PROTEIN YNEE"/>
    <property type="match status" value="1"/>
</dbReference>
<evidence type="ECO:0008006" key="12">
    <source>
        <dbReference type="Google" id="ProtNLM"/>
    </source>
</evidence>
<evidence type="ECO:0000256" key="3">
    <source>
        <dbReference type="ARBA" id="ARBA00022475"/>
    </source>
</evidence>
<sequence length="292" mass="31690">MIIRDQPTPLALFFTMQGSVVPRILPQIIAVTMLSAAIILVDRLIVDLPGISLSAIGVFGVALSLFLGFRNNAAYSRWWEARKLWGALIGDVRTLARHTVIFLPDGPDRAQFLKTAVAFAHLHRSFLRGDDVANDIAGFDALTRARNPADAALRDMGRQLARMTEADGFGRLAIARVLGDLGMSQAGCERIATTPLPFVYSLLVRRTTYLYCLFLPFALLDAGGLLTPLIAAIVAYVFFGLQAVTNELEHPFSDGSNGLPLSAMCRVIEISVAEALNEAPPEPLQAQDAVLM</sequence>
<evidence type="ECO:0000256" key="4">
    <source>
        <dbReference type="ARBA" id="ARBA00022692"/>
    </source>
</evidence>
<comment type="subcellular location">
    <subcellularLocation>
        <location evidence="1">Cell membrane</location>
        <topology evidence="1">Multi-pass membrane protein</topology>
    </subcellularLocation>
</comment>
<dbReference type="Pfam" id="PF25539">
    <property type="entry name" value="Bestrophin_2"/>
    <property type="match status" value="1"/>
</dbReference>
<evidence type="ECO:0000256" key="1">
    <source>
        <dbReference type="ARBA" id="ARBA00004651"/>
    </source>
</evidence>
<comment type="similarity">
    <text evidence="8">Belongs to the anion channel-forming bestrophin (TC 1.A.46) family.</text>
</comment>
<dbReference type="PANTHER" id="PTHR33281">
    <property type="entry name" value="UPF0187 PROTEIN YNEE"/>
    <property type="match status" value="1"/>
</dbReference>
<protein>
    <recommendedName>
        <fullName evidence="12">Bestrophin</fullName>
    </recommendedName>
</protein>
<accession>A0A8J7LR26</accession>
<evidence type="ECO:0000256" key="7">
    <source>
        <dbReference type="ARBA" id="ARBA00023136"/>
    </source>
</evidence>
<evidence type="ECO:0000256" key="8">
    <source>
        <dbReference type="ARBA" id="ARBA00034708"/>
    </source>
</evidence>
<dbReference type="AlphaFoldDB" id="A0A8J7LR26"/>
<evidence type="ECO:0000256" key="6">
    <source>
        <dbReference type="ARBA" id="ARBA00023065"/>
    </source>
</evidence>
<feature type="transmembrane region" description="Helical" evidence="9">
    <location>
        <begin position="51"/>
        <end position="69"/>
    </location>
</feature>
<gene>
    <name evidence="10" type="ORF">H1D41_15720</name>
</gene>
<evidence type="ECO:0000313" key="10">
    <source>
        <dbReference type="EMBL" id="MBI1495092.1"/>
    </source>
</evidence>
<name>A0A8J7LR26_9RHOB</name>
<feature type="transmembrane region" description="Helical" evidence="9">
    <location>
        <begin position="209"/>
        <end position="239"/>
    </location>
</feature>
<proteinExistence type="inferred from homology"/>
<keyword evidence="7 9" id="KW-0472">Membrane</keyword>
<organism evidence="10 11">
    <name type="scientific">Halocynthiibacter styelae</name>
    <dbReference type="NCBI Taxonomy" id="2761955"/>
    <lineage>
        <taxon>Bacteria</taxon>
        <taxon>Pseudomonadati</taxon>
        <taxon>Pseudomonadota</taxon>
        <taxon>Alphaproteobacteria</taxon>
        <taxon>Rhodobacterales</taxon>
        <taxon>Paracoccaceae</taxon>
        <taxon>Halocynthiibacter</taxon>
    </lineage>
</organism>
<keyword evidence="2" id="KW-0813">Transport</keyword>
<dbReference type="GO" id="GO:0005886">
    <property type="term" value="C:plasma membrane"/>
    <property type="evidence" value="ECO:0007669"/>
    <property type="project" value="UniProtKB-SubCell"/>
</dbReference>
<dbReference type="Proteomes" id="UP000640583">
    <property type="component" value="Unassembled WGS sequence"/>
</dbReference>